<dbReference type="GO" id="GO:0007156">
    <property type="term" value="P:homophilic cell adhesion via plasma membrane adhesion molecules"/>
    <property type="evidence" value="ECO:0007669"/>
    <property type="project" value="TreeGrafter"/>
</dbReference>
<dbReference type="PROSITE" id="PS50835">
    <property type="entry name" value="IG_LIKE"/>
    <property type="match status" value="1"/>
</dbReference>
<reference evidence="3 4" key="1">
    <citation type="submission" date="2019-11" db="EMBL/GenBank/DDBJ databases">
        <title>Strigops habroptila (kakapo) genome, bStrHab1, primary haplotype, v2.</title>
        <authorList>
            <person name="Jarvis E.D."/>
            <person name="Howard J."/>
            <person name="Rhie A."/>
            <person name="Phillippy A."/>
            <person name="Korlach J."/>
            <person name="Digby A."/>
            <person name="Iorns D."/>
            <person name="Eason D."/>
            <person name="Robertson B."/>
            <person name="Raemaekers T."/>
            <person name="Howe K."/>
            <person name="Lewin H."/>
            <person name="Damas J."/>
            <person name="Hastie A."/>
            <person name="Tracey A."/>
            <person name="Chow W."/>
            <person name="Fedrigo O."/>
        </authorList>
    </citation>
    <scope>NUCLEOTIDE SEQUENCE [LARGE SCALE GENOMIC DNA]</scope>
</reference>
<dbReference type="GO" id="GO:0098632">
    <property type="term" value="F:cell-cell adhesion mediator activity"/>
    <property type="evidence" value="ECO:0007669"/>
    <property type="project" value="TreeGrafter"/>
</dbReference>
<dbReference type="AlphaFoldDB" id="A0A672UFT6"/>
<dbReference type="InterPro" id="IPR013098">
    <property type="entry name" value="Ig_I-set"/>
</dbReference>
<dbReference type="GO" id="GO:0005886">
    <property type="term" value="C:plasma membrane"/>
    <property type="evidence" value="ECO:0007669"/>
    <property type="project" value="TreeGrafter"/>
</dbReference>
<proteinExistence type="predicted"/>
<dbReference type="InterPro" id="IPR013783">
    <property type="entry name" value="Ig-like_fold"/>
</dbReference>
<organism evidence="3 4">
    <name type="scientific">Strigops habroptila</name>
    <name type="common">Kakapo</name>
    <dbReference type="NCBI Taxonomy" id="2489341"/>
    <lineage>
        <taxon>Eukaryota</taxon>
        <taxon>Metazoa</taxon>
        <taxon>Chordata</taxon>
        <taxon>Craniata</taxon>
        <taxon>Vertebrata</taxon>
        <taxon>Euteleostomi</taxon>
        <taxon>Archelosauria</taxon>
        <taxon>Archosauria</taxon>
        <taxon>Dinosauria</taxon>
        <taxon>Saurischia</taxon>
        <taxon>Theropoda</taxon>
        <taxon>Coelurosauria</taxon>
        <taxon>Aves</taxon>
        <taxon>Neognathae</taxon>
        <taxon>Neoaves</taxon>
        <taxon>Telluraves</taxon>
        <taxon>Australaves</taxon>
        <taxon>Psittaciformes</taxon>
        <taxon>Psittacidae</taxon>
        <taxon>Strigops</taxon>
    </lineage>
</organism>
<dbReference type="GO" id="GO:0030424">
    <property type="term" value="C:axon"/>
    <property type="evidence" value="ECO:0007669"/>
    <property type="project" value="TreeGrafter"/>
</dbReference>
<keyword evidence="4" id="KW-1185">Reference proteome</keyword>
<feature type="domain" description="Ig-like" evidence="2">
    <location>
        <begin position="16"/>
        <end position="102"/>
    </location>
</feature>
<dbReference type="InterPro" id="IPR007110">
    <property type="entry name" value="Ig-like_dom"/>
</dbReference>
<dbReference type="Pfam" id="PF07679">
    <property type="entry name" value="I-set"/>
    <property type="match status" value="1"/>
</dbReference>
<dbReference type="SMART" id="SM00408">
    <property type="entry name" value="IGc2"/>
    <property type="match status" value="1"/>
</dbReference>
<dbReference type="InterPro" id="IPR036179">
    <property type="entry name" value="Ig-like_dom_sf"/>
</dbReference>
<dbReference type="GeneTree" id="ENSGT00990000211129"/>
<evidence type="ECO:0000313" key="3">
    <source>
        <dbReference type="Ensembl" id="ENSSHBP00005014008.1"/>
    </source>
</evidence>
<keyword evidence="1" id="KW-0393">Immunoglobulin domain</keyword>
<dbReference type="GO" id="GO:0007411">
    <property type="term" value="P:axon guidance"/>
    <property type="evidence" value="ECO:0007669"/>
    <property type="project" value="TreeGrafter"/>
</dbReference>
<dbReference type="InterPro" id="IPR003599">
    <property type="entry name" value="Ig_sub"/>
</dbReference>
<evidence type="ECO:0000259" key="2">
    <source>
        <dbReference type="PROSITE" id="PS50835"/>
    </source>
</evidence>
<dbReference type="GO" id="GO:0070593">
    <property type="term" value="P:dendrite self-avoidance"/>
    <property type="evidence" value="ECO:0007669"/>
    <property type="project" value="TreeGrafter"/>
</dbReference>
<dbReference type="InParanoid" id="A0A672UFT6"/>
<dbReference type="PANTHER" id="PTHR10075:SF100">
    <property type="entry name" value="FASCICLIN-2"/>
    <property type="match status" value="1"/>
</dbReference>
<dbReference type="Gene3D" id="2.60.40.10">
    <property type="entry name" value="Immunoglobulins"/>
    <property type="match status" value="1"/>
</dbReference>
<dbReference type="FunFam" id="2.60.40.10:FF:000276">
    <property type="entry name" value="peroxidasin homolog"/>
    <property type="match status" value="1"/>
</dbReference>
<protein>
    <recommendedName>
        <fullName evidence="2">Ig-like domain-containing protein</fullName>
    </recommendedName>
</protein>
<dbReference type="OMA" id="NGFHEEP"/>
<reference evidence="3" key="3">
    <citation type="submission" date="2025-09" db="UniProtKB">
        <authorList>
            <consortium name="Ensembl"/>
        </authorList>
    </citation>
    <scope>IDENTIFICATION</scope>
</reference>
<name>A0A672UFT6_STRHB</name>
<reference evidence="3" key="2">
    <citation type="submission" date="2025-08" db="UniProtKB">
        <authorList>
            <consortium name="Ensembl"/>
        </authorList>
    </citation>
    <scope>IDENTIFICATION</scope>
</reference>
<dbReference type="Proteomes" id="UP000472266">
    <property type="component" value="Chromosome 14"/>
</dbReference>
<dbReference type="Ensembl" id="ENSSHBT00005016847.1">
    <property type="protein sequence ID" value="ENSSHBP00005014008.1"/>
    <property type="gene ID" value="ENSSHBG00005012265.1"/>
</dbReference>
<dbReference type="SMART" id="SM00409">
    <property type="entry name" value="IG"/>
    <property type="match status" value="1"/>
</dbReference>
<evidence type="ECO:0000313" key="4">
    <source>
        <dbReference type="Proteomes" id="UP000472266"/>
    </source>
</evidence>
<sequence>RLFGAGEGVWDEFSKPTFVIQPQNTEVLIGESVTLECGVSGHPNPRISWTLGTGSPLPQDSRFAITSSGGLFIQNVTFSDQGQYNCNASNTEGSIQATARIIVQASNFCSGFLPPLKRLQVIGCPHVPALHHCTDLLLLGSTVHC</sequence>
<dbReference type="InterPro" id="IPR003598">
    <property type="entry name" value="Ig_sub2"/>
</dbReference>
<accession>A0A672UFT6</accession>
<evidence type="ECO:0000256" key="1">
    <source>
        <dbReference type="ARBA" id="ARBA00023319"/>
    </source>
</evidence>
<dbReference type="SUPFAM" id="SSF48726">
    <property type="entry name" value="Immunoglobulin"/>
    <property type="match status" value="1"/>
</dbReference>
<dbReference type="PANTHER" id="PTHR10075">
    <property type="entry name" value="BASIGIN RELATED"/>
    <property type="match status" value="1"/>
</dbReference>